<evidence type="ECO:0000313" key="2">
    <source>
        <dbReference type="Proteomes" id="UP000274429"/>
    </source>
</evidence>
<dbReference type="WBParaSite" id="TTAC_0000487601-mRNA-1">
    <property type="protein sequence ID" value="TTAC_0000487601-mRNA-1"/>
    <property type="gene ID" value="TTAC_0000487601"/>
</dbReference>
<keyword evidence="2" id="KW-1185">Reference proteome</keyword>
<sequence>MLVCIHTLASLKGRGRVETEERVGKVLQHPLCSLEALTAVSGGGGGVGVAEWSMRLTQRAARCQWLGCRLAPRECSSSSSMGNRA</sequence>
<dbReference type="AlphaFoldDB" id="A0A0R3WVT6"/>
<dbReference type="Proteomes" id="UP000274429">
    <property type="component" value="Unassembled WGS sequence"/>
</dbReference>
<evidence type="ECO:0000313" key="1">
    <source>
        <dbReference type="EMBL" id="VDM25780.1"/>
    </source>
</evidence>
<organism evidence="3">
    <name type="scientific">Hydatigena taeniaeformis</name>
    <name type="common">Feline tapeworm</name>
    <name type="synonym">Taenia taeniaeformis</name>
    <dbReference type="NCBI Taxonomy" id="6205"/>
    <lineage>
        <taxon>Eukaryota</taxon>
        <taxon>Metazoa</taxon>
        <taxon>Spiralia</taxon>
        <taxon>Lophotrochozoa</taxon>
        <taxon>Platyhelminthes</taxon>
        <taxon>Cestoda</taxon>
        <taxon>Eucestoda</taxon>
        <taxon>Cyclophyllidea</taxon>
        <taxon>Taeniidae</taxon>
        <taxon>Hydatigera</taxon>
    </lineage>
</organism>
<reference evidence="3" key="1">
    <citation type="submission" date="2017-02" db="UniProtKB">
        <authorList>
            <consortium name="WormBaseParasite"/>
        </authorList>
    </citation>
    <scope>IDENTIFICATION</scope>
</reference>
<name>A0A0R3WVT6_HYDTA</name>
<reference evidence="1 2" key="2">
    <citation type="submission" date="2018-11" db="EMBL/GenBank/DDBJ databases">
        <authorList>
            <consortium name="Pathogen Informatics"/>
        </authorList>
    </citation>
    <scope>NUCLEOTIDE SEQUENCE [LARGE SCALE GENOMIC DNA]</scope>
</reference>
<accession>A0A0R3WVT6</accession>
<proteinExistence type="predicted"/>
<gene>
    <name evidence="1" type="ORF">TTAC_LOCUS4861</name>
</gene>
<protein>
    <submittedName>
        <fullName evidence="1 3">Uncharacterized protein</fullName>
    </submittedName>
</protein>
<dbReference type="EMBL" id="UYWX01005514">
    <property type="protein sequence ID" value="VDM25780.1"/>
    <property type="molecule type" value="Genomic_DNA"/>
</dbReference>
<evidence type="ECO:0000313" key="3">
    <source>
        <dbReference type="WBParaSite" id="TTAC_0000487601-mRNA-1"/>
    </source>
</evidence>